<protein>
    <submittedName>
        <fullName evidence="1">Uncharacterized protein</fullName>
    </submittedName>
</protein>
<evidence type="ECO:0000313" key="2">
    <source>
        <dbReference type="Proteomes" id="UP000320176"/>
    </source>
</evidence>
<organism evidence="1 2">
    <name type="scientific">Stieleria varia</name>
    <dbReference type="NCBI Taxonomy" id="2528005"/>
    <lineage>
        <taxon>Bacteria</taxon>
        <taxon>Pseudomonadati</taxon>
        <taxon>Planctomycetota</taxon>
        <taxon>Planctomycetia</taxon>
        <taxon>Pirellulales</taxon>
        <taxon>Pirellulaceae</taxon>
        <taxon>Stieleria</taxon>
    </lineage>
</organism>
<evidence type="ECO:0000313" key="1">
    <source>
        <dbReference type="EMBL" id="TWT92748.1"/>
    </source>
</evidence>
<dbReference type="EMBL" id="SJPN01000010">
    <property type="protein sequence ID" value="TWT92748.1"/>
    <property type="molecule type" value="Genomic_DNA"/>
</dbReference>
<proteinExistence type="predicted"/>
<name>A0A5C6A0M1_9BACT</name>
<sequence>MLRESDFDSTLGRVVVCQVVVARSFRVMVTQAGGDVALFQAAPTLGAARRIAEAACLRHQARLEREHHVVMADPRRPRRVYVEQWVGTAIEGEWAPVPQIQGGFQRYFSDEAPGVEQRRIRSGEWVRCVLLDERTRRGGWRARLEGKRHIGPVLGDPPAGIKAGDTVLLKLSSLSHRSHAAQFAWT</sequence>
<dbReference type="AlphaFoldDB" id="A0A5C6A0M1"/>
<gene>
    <name evidence="1" type="ORF">Pla52n_61130</name>
</gene>
<accession>A0A5C6A0M1</accession>
<dbReference type="RefSeq" id="WP_146523046.1">
    <property type="nucleotide sequence ID" value="NZ_CP151726.1"/>
</dbReference>
<dbReference type="Proteomes" id="UP000320176">
    <property type="component" value="Unassembled WGS sequence"/>
</dbReference>
<keyword evidence="2" id="KW-1185">Reference proteome</keyword>
<reference evidence="1 2" key="1">
    <citation type="submission" date="2019-02" db="EMBL/GenBank/DDBJ databases">
        <title>Deep-cultivation of Planctomycetes and their phenomic and genomic characterization uncovers novel biology.</title>
        <authorList>
            <person name="Wiegand S."/>
            <person name="Jogler M."/>
            <person name="Boedeker C."/>
            <person name="Pinto D."/>
            <person name="Vollmers J."/>
            <person name="Rivas-Marin E."/>
            <person name="Kohn T."/>
            <person name="Peeters S.H."/>
            <person name="Heuer A."/>
            <person name="Rast P."/>
            <person name="Oberbeckmann S."/>
            <person name="Bunk B."/>
            <person name="Jeske O."/>
            <person name="Meyerdierks A."/>
            <person name="Storesund J.E."/>
            <person name="Kallscheuer N."/>
            <person name="Luecker S."/>
            <person name="Lage O.M."/>
            <person name="Pohl T."/>
            <person name="Merkel B.J."/>
            <person name="Hornburger P."/>
            <person name="Mueller R.-W."/>
            <person name="Bruemmer F."/>
            <person name="Labrenz M."/>
            <person name="Spormann A.M."/>
            <person name="Op Den Camp H."/>
            <person name="Overmann J."/>
            <person name="Amann R."/>
            <person name="Jetten M.S.M."/>
            <person name="Mascher T."/>
            <person name="Medema M.H."/>
            <person name="Devos D.P."/>
            <person name="Kaster A.-K."/>
            <person name="Ovreas L."/>
            <person name="Rohde M."/>
            <person name="Galperin M.Y."/>
            <person name="Jogler C."/>
        </authorList>
    </citation>
    <scope>NUCLEOTIDE SEQUENCE [LARGE SCALE GENOMIC DNA]</scope>
    <source>
        <strain evidence="1 2">Pla52n</strain>
    </source>
</reference>
<dbReference type="OrthoDB" id="9952054at2"/>
<comment type="caution">
    <text evidence="1">The sequence shown here is derived from an EMBL/GenBank/DDBJ whole genome shotgun (WGS) entry which is preliminary data.</text>
</comment>